<name>A0A816NGR9_9BILA</name>
<dbReference type="GO" id="GO:0045334">
    <property type="term" value="C:clathrin-coated endocytic vesicle"/>
    <property type="evidence" value="ECO:0007669"/>
    <property type="project" value="TreeGrafter"/>
</dbReference>
<dbReference type="SUPFAM" id="SSF48371">
    <property type="entry name" value="ARM repeat"/>
    <property type="match status" value="1"/>
</dbReference>
<dbReference type="InterPro" id="IPR016024">
    <property type="entry name" value="ARM-type_fold"/>
</dbReference>
<dbReference type="Gene3D" id="1.25.40.10">
    <property type="entry name" value="Tetratricopeptide repeat domain"/>
    <property type="match status" value="2"/>
</dbReference>
<dbReference type="GO" id="GO:0032051">
    <property type="term" value="F:clathrin light chain binding"/>
    <property type="evidence" value="ECO:0007669"/>
    <property type="project" value="TreeGrafter"/>
</dbReference>
<dbReference type="PROSITE" id="PS50236">
    <property type="entry name" value="CHCR"/>
    <property type="match status" value="1"/>
</dbReference>
<dbReference type="AlphaFoldDB" id="A0A816NGR9"/>
<dbReference type="InterPro" id="IPR011990">
    <property type="entry name" value="TPR-like_helical_dom_sf"/>
</dbReference>
<comment type="caution">
    <text evidence="2">The sequence shown here is derived from an EMBL/GenBank/DDBJ whole genome shotgun (WGS) entry which is preliminary data.</text>
</comment>
<protein>
    <submittedName>
        <fullName evidence="2">Uncharacterized protein</fullName>
    </submittedName>
</protein>
<dbReference type="EMBL" id="CAJNRG010010408">
    <property type="protein sequence ID" value="CAF2122594.1"/>
    <property type="molecule type" value="Genomic_DNA"/>
</dbReference>
<dbReference type="GO" id="GO:0006886">
    <property type="term" value="P:intracellular protein transport"/>
    <property type="evidence" value="ECO:0007669"/>
    <property type="project" value="UniProtKB-UniRule"/>
</dbReference>
<sequence length="152" mass="18198">MRKHLELFWSHIRKPKVLRACEQVHLWSELVFLYDKYEEFDNAILTMMSHPSEAWLQQLSLVKPYLRSVQNINSKGINEAFNNFLIEEVDYQGLKNSSDAYDNFDNISLAQRLKKHELIEFRRIVLHIFIKTIIDGNKLLNYVKKDRLYIVI</sequence>
<organism evidence="2 4">
    <name type="scientific">Rotaria magnacalcarata</name>
    <dbReference type="NCBI Taxonomy" id="392030"/>
    <lineage>
        <taxon>Eukaryota</taxon>
        <taxon>Metazoa</taxon>
        <taxon>Spiralia</taxon>
        <taxon>Gnathifera</taxon>
        <taxon>Rotifera</taxon>
        <taxon>Eurotatoria</taxon>
        <taxon>Bdelloidea</taxon>
        <taxon>Philodinida</taxon>
        <taxon>Philodinidae</taxon>
        <taxon>Rotaria</taxon>
    </lineage>
</organism>
<dbReference type="PANTHER" id="PTHR10292">
    <property type="entry name" value="CLATHRIN HEAVY CHAIN RELATED"/>
    <property type="match status" value="1"/>
</dbReference>
<accession>A0A816NGR9</accession>
<dbReference type="PANTHER" id="PTHR10292:SF1">
    <property type="entry name" value="CLATHRIN HEAVY CHAIN"/>
    <property type="match status" value="1"/>
</dbReference>
<dbReference type="GO" id="GO:0071439">
    <property type="term" value="C:clathrin complex"/>
    <property type="evidence" value="ECO:0007669"/>
    <property type="project" value="TreeGrafter"/>
</dbReference>
<dbReference type="Proteomes" id="UP000663856">
    <property type="component" value="Unassembled WGS sequence"/>
</dbReference>
<dbReference type="EMBL" id="CAJNRF010001797">
    <property type="protein sequence ID" value="CAF2027813.1"/>
    <property type="molecule type" value="Genomic_DNA"/>
</dbReference>
<evidence type="ECO:0000256" key="1">
    <source>
        <dbReference type="PROSITE-ProRule" id="PRU01006"/>
    </source>
</evidence>
<gene>
    <name evidence="2" type="ORF">WKI299_LOCUS6245</name>
    <name evidence="3" type="ORF">XDN619_LOCUS23058</name>
</gene>
<evidence type="ECO:0000313" key="4">
    <source>
        <dbReference type="Proteomes" id="UP000663856"/>
    </source>
</evidence>
<dbReference type="InterPro" id="IPR055358">
    <property type="entry name" value="CHCR"/>
</dbReference>
<evidence type="ECO:0000313" key="2">
    <source>
        <dbReference type="EMBL" id="CAF2027813.1"/>
    </source>
</evidence>
<dbReference type="Pfam" id="PF00637">
    <property type="entry name" value="Clathrin"/>
    <property type="match status" value="1"/>
</dbReference>
<feature type="repeat" description="CHCR" evidence="1">
    <location>
        <begin position="1"/>
        <end position="93"/>
    </location>
</feature>
<proteinExistence type="predicted"/>
<reference evidence="2" key="1">
    <citation type="submission" date="2021-02" db="EMBL/GenBank/DDBJ databases">
        <authorList>
            <person name="Nowell W R."/>
        </authorList>
    </citation>
    <scope>NUCLEOTIDE SEQUENCE</scope>
</reference>
<dbReference type="InterPro" id="IPR000547">
    <property type="entry name" value="Clathrin_H-chain/VPS_repeat"/>
</dbReference>
<dbReference type="GO" id="GO:0006898">
    <property type="term" value="P:receptor-mediated endocytosis"/>
    <property type="evidence" value="ECO:0007669"/>
    <property type="project" value="TreeGrafter"/>
</dbReference>
<dbReference type="Proteomes" id="UP000663887">
    <property type="component" value="Unassembled WGS sequence"/>
</dbReference>
<evidence type="ECO:0000313" key="3">
    <source>
        <dbReference type="EMBL" id="CAF2122594.1"/>
    </source>
</evidence>